<gene>
    <name evidence="9" type="ORF">PENANT_c006G08394</name>
</gene>
<comment type="subcellular location">
    <subcellularLocation>
        <location evidence="1 6">Nucleus</location>
    </subcellularLocation>
</comment>
<dbReference type="GO" id="GO:0000981">
    <property type="term" value="F:DNA-binding transcription factor activity, RNA polymerase II-specific"/>
    <property type="evidence" value="ECO:0007669"/>
    <property type="project" value="TreeGrafter"/>
</dbReference>
<feature type="region of interest" description="Disordered" evidence="7">
    <location>
        <begin position="1"/>
        <end position="44"/>
    </location>
</feature>
<protein>
    <recommendedName>
        <fullName evidence="8">Fork-head domain-containing protein</fullName>
    </recommendedName>
</protein>
<evidence type="ECO:0000313" key="10">
    <source>
        <dbReference type="Proteomes" id="UP000191672"/>
    </source>
</evidence>
<dbReference type="PANTHER" id="PTHR45881:SF5">
    <property type="entry name" value="FORK-HEAD DOMAIN-CONTAINING PROTEIN"/>
    <property type="match status" value="1"/>
</dbReference>
<dbReference type="GO" id="GO:0005634">
    <property type="term" value="C:nucleus"/>
    <property type="evidence" value="ECO:0007669"/>
    <property type="project" value="UniProtKB-SubCell"/>
</dbReference>
<dbReference type="PROSITE" id="PS50039">
    <property type="entry name" value="FORK_HEAD_3"/>
    <property type="match status" value="1"/>
</dbReference>
<organism evidence="9 10">
    <name type="scientific">Penicillium antarcticum</name>
    <dbReference type="NCBI Taxonomy" id="416450"/>
    <lineage>
        <taxon>Eukaryota</taxon>
        <taxon>Fungi</taxon>
        <taxon>Dikarya</taxon>
        <taxon>Ascomycota</taxon>
        <taxon>Pezizomycotina</taxon>
        <taxon>Eurotiomycetes</taxon>
        <taxon>Eurotiomycetidae</taxon>
        <taxon>Eurotiales</taxon>
        <taxon>Aspergillaceae</taxon>
        <taxon>Penicillium</taxon>
    </lineage>
</organism>
<feature type="domain" description="Fork-head" evidence="8">
    <location>
        <begin position="203"/>
        <end position="301"/>
    </location>
</feature>
<evidence type="ECO:0000256" key="2">
    <source>
        <dbReference type="ARBA" id="ARBA00023015"/>
    </source>
</evidence>
<dbReference type="Pfam" id="PF00250">
    <property type="entry name" value="Forkhead"/>
    <property type="match status" value="1"/>
</dbReference>
<evidence type="ECO:0000256" key="6">
    <source>
        <dbReference type="PROSITE-ProRule" id="PRU00089"/>
    </source>
</evidence>
<dbReference type="GO" id="GO:0000978">
    <property type="term" value="F:RNA polymerase II cis-regulatory region sequence-specific DNA binding"/>
    <property type="evidence" value="ECO:0007669"/>
    <property type="project" value="TreeGrafter"/>
</dbReference>
<dbReference type="PROSITE" id="PS00658">
    <property type="entry name" value="FORK_HEAD_2"/>
    <property type="match status" value="1"/>
</dbReference>
<sequence length="455" mass="50759">MAHLPMDRASEHTLSAQQTESSSPDSIYQLNSLQPYNPSHQAEHWPRFRSHQAMIMAPLHQPCFPNPFVVDHGQYESNANNTHHYQDGQAAYLDNLCPPSRPDPTMANPCMASFTSEGRRQLEVHSDWTGLQPSPVFKVDEICEFPTHLPFVHAVQNTPPSPLSTISSYESPESLAVASPTMTVQTVDQFSPGSSEDDREDQPGPTPYSHLIFRALKEAKDNKLPLQGIYNWFERNTDKAKSSGSKGWQNSIRHNLSMNAGFEAVKEELGPGKKAVNFWRLTPEAIRHGQVQSTTRYRKQASARKVLGANARAVQRQRTEIKGGNSLKAVKTRHPNTSCDEPNEIYHRQPMILSSCPVDDHYPRPDPQMMPHYISPALAPPIDNALQRYGMDSVIGCTNLPPAHNGSFYDSMRATLDNESFAPRPAAHAGWYASPSDHNIAMMTGSDAPVDLHHF</sequence>
<feature type="region of interest" description="Disordered" evidence="7">
    <location>
        <begin position="187"/>
        <end position="208"/>
    </location>
</feature>
<dbReference type="InterPro" id="IPR030456">
    <property type="entry name" value="TF_fork_head_CS_2"/>
</dbReference>
<keyword evidence="10" id="KW-1185">Reference proteome</keyword>
<name>A0A1V6QDF1_9EURO</name>
<feature type="DNA-binding region" description="Fork-head" evidence="6">
    <location>
        <begin position="203"/>
        <end position="301"/>
    </location>
</feature>
<evidence type="ECO:0000256" key="1">
    <source>
        <dbReference type="ARBA" id="ARBA00004123"/>
    </source>
</evidence>
<comment type="caution">
    <text evidence="9">The sequence shown here is derived from an EMBL/GenBank/DDBJ whole genome shotgun (WGS) entry which is preliminary data.</text>
</comment>
<reference evidence="10" key="1">
    <citation type="journal article" date="2017" name="Nat. Microbiol.">
        <title>Global analysis of biosynthetic gene clusters reveals vast potential of secondary metabolite production in Penicillium species.</title>
        <authorList>
            <person name="Nielsen J.C."/>
            <person name="Grijseels S."/>
            <person name="Prigent S."/>
            <person name="Ji B."/>
            <person name="Dainat J."/>
            <person name="Nielsen K.F."/>
            <person name="Frisvad J.C."/>
            <person name="Workman M."/>
            <person name="Nielsen J."/>
        </authorList>
    </citation>
    <scope>NUCLEOTIDE SEQUENCE [LARGE SCALE GENOMIC DNA]</scope>
    <source>
        <strain evidence="10">IBT 31811</strain>
    </source>
</reference>
<keyword evidence="4" id="KW-0804">Transcription</keyword>
<feature type="compositionally biased region" description="Basic and acidic residues" evidence="7">
    <location>
        <begin position="1"/>
        <end position="11"/>
    </location>
</feature>
<proteinExistence type="predicted"/>
<evidence type="ECO:0000256" key="7">
    <source>
        <dbReference type="SAM" id="MobiDB-lite"/>
    </source>
</evidence>
<dbReference type="SUPFAM" id="SSF46785">
    <property type="entry name" value="Winged helix' DNA-binding domain"/>
    <property type="match status" value="1"/>
</dbReference>
<keyword evidence="5 6" id="KW-0539">Nucleus</keyword>
<evidence type="ECO:0000313" key="9">
    <source>
        <dbReference type="EMBL" id="OQD87225.1"/>
    </source>
</evidence>
<keyword evidence="3 6" id="KW-0238">DNA-binding</keyword>
<dbReference type="Proteomes" id="UP000191672">
    <property type="component" value="Unassembled WGS sequence"/>
</dbReference>
<dbReference type="InterPro" id="IPR001766">
    <property type="entry name" value="Fork_head_dom"/>
</dbReference>
<dbReference type="CDD" id="cd20032">
    <property type="entry name" value="FH_FOXO"/>
    <property type="match status" value="1"/>
</dbReference>
<evidence type="ECO:0000256" key="5">
    <source>
        <dbReference type="ARBA" id="ARBA00023242"/>
    </source>
</evidence>
<dbReference type="PANTHER" id="PTHR45881">
    <property type="entry name" value="CHECKPOINT SUPPRESSOR 1-LIKE, ISOFORM A-RELATED"/>
    <property type="match status" value="1"/>
</dbReference>
<dbReference type="EMBL" id="MDYN01000006">
    <property type="protein sequence ID" value="OQD87225.1"/>
    <property type="molecule type" value="Genomic_DNA"/>
</dbReference>
<evidence type="ECO:0000259" key="8">
    <source>
        <dbReference type="PROSITE" id="PS50039"/>
    </source>
</evidence>
<dbReference type="Gene3D" id="1.10.10.10">
    <property type="entry name" value="Winged helix-like DNA-binding domain superfamily/Winged helix DNA-binding domain"/>
    <property type="match status" value="1"/>
</dbReference>
<dbReference type="InterPro" id="IPR036390">
    <property type="entry name" value="WH_DNA-bd_sf"/>
</dbReference>
<dbReference type="SMART" id="SM00339">
    <property type="entry name" value="FH"/>
    <property type="match status" value="1"/>
</dbReference>
<dbReference type="AlphaFoldDB" id="A0A1V6QDF1"/>
<dbReference type="InterPro" id="IPR036388">
    <property type="entry name" value="WH-like_DNA-bd_sf"/>
</dbReference>
<evidence type="ECO:0000256" key="4">
    <source>
        <dbReference type="ARBA" id="ARBA00023163"/>
    </source>
</evidence>
<feature type="compositionally biased region" description="Polar residues" evidence="7">
    <location>
        <begin position="12"/>
        <end position="40"/>
    </location>
</feature>
<evidence type="ECO:0000256" key="3">
    <source>
        <dbReference type="ARBA" id="ARBA00023125"/>
    </source>
</evidence>
<keyword evidence="2" id="KW-0805">Transcription regulation</keyword>
<accession>A0A1V6QDF1</accession>
<dbReference type="STRING" id="416450.A0A1V6QDF1"/>